<sequence>MKKFLISASILSANFFYLGDEIHHILSAGCNMIHFDVMDYHYVPNLSLGPMVLESIRKNDITVPIDVHLMVSPVDPLIIPFAKAGATYITIHPETTNHLHKTLYLIKQSGCYVGIALNPSTTLDFLKFIIKDIDLILVMSVNPGFGGQIFLPGILNKIKLISCLIKKYNNKILLTVDGGINLNNISKIVRAGADIAVIGSALFKSKNYVETIKNFTQRILGV</sequence>
<proteinExistence type="inferred from homology"/>
<evidence type="ECO:0000256" key="3">
    <source>
        <dbReference type="ARBA" id="ARBA00001941"/>
    </source>
</evidence>
<comment type="function">
    <text evidence="10">Catalyzes the reversible epimerization of D-ribulose 5-phosphate to D-xylulose 5-phosphate.</text>
</comment>
<evidence type="ECO:0000256" key="1">
    <source>
        <dbReference type="ARBA" id="ARBA00001782"/>
    </source>
</evidence>
<feature type="binding site" evidence="10">
    <location>
        <begin position="177"/>
        <end position="179"/>
    </location>
    <ligand>
        <name>substrate</name>
    </ligand>
</feature>
<evidence type="ECO:0000256" key="12">
    <source>
        <dbReference type="PIRSR" id="PIRSR001461-1"/>
    </source>
</evidence>
<dbReference type="NCBIfam" id="NF004076">
    <property type="entry name" value="PRK05581.1-4"/>
    <property type="match status" value="1"/>
</dbReference>
<dbReference type="InterPro" id="IPR013785">
    <property type="entry name" value="Aldolase_TIM"/>
</dbReference>
<dbReference type="GO" id="GO:0004750">
    <property type="term" value="F:D-ribulose-phosphate 3-epimerase activity"/>
    <property type="evidence" value="ECO:0007669"/>
    <property type="project" value="UniProtKB-UniRule"/>
</dbReference>
<comment type="cofactor">
    <cofactor evidence="10 13">
        <name>a divalent metal cation</name>
        <dbReference type="ChEBI" id="CHEBI:60240"/>
    </cofactor>
    <text evidence="10 13">Binds 1 divalent metal cation per subunit.</text>
</comment>
<dbReference type="PANTHER" id="PTHR11749">
    <property type="entry name" value="RIBULOSE-5-PHOSPHATE-3-EPIMERASE"/>
    <property type="match status" value="1"/>
</dbReference>
<dbReference type="HOGENOM" id="CLU_054856_2_1_6"/>
<dbReference type="PROSITE" id="PS01085">
    <property type="entry name" value="RIBUL_P_3_EPIMER_1"/>
    <property type="match status" value="1"/>
</dbReference>
<dbReference type="PIRSF" id="PIRSF001461">
    <property type="entry name" value="RPE"/>
    <property type="match status" value="1"/>
</dbReference>
<dbReference type="GO" id="GO:0019323">
    <property type="term" value="P:pentose catabolic process"/>
    <property type="evidence" value="ECO:0007669"/>
    <property type="project" value="UniProtKB-UniRule"/>
</dbReference>
<keyword evidence="10 11" id="KW-0119">Carbohydrate metabolism</keyword>
<comment type="similarity">
    <text evidence="6 10 11">Belongs to the ribulose-phosphate 3-epimerase family.</text>
</comment>
<feature type="binding site" evidence="10 14">
    <location>
        <position position="9"/>
    </location>
    <ligand>
        <name>substrate</name>
    </ligand>
</feature>
<evidence type="ECO:0000256" key="8">
    <source>
        <dbReference type="ARBA" id="ARBA00022723"/>
    </source>
</evidence>
<dbReference type="InterPro" id="IPR000056">
    <property type="entry name" value="Ribul_P_3_epim-like"/>
</dbReference>
<comment type="cofactor">
    <cofactor evidence="4">
        <name>Zn(2+)</name>
        <dbReference type="ChEBI" id="CHEBI:29105"/>
    </cofactor>
</comment>
<keyword evidence="16" id="KW-1185">Reference proteome</keyword>
<evidence type="ECO:0000256" key="5">
    <source>
        <dbReference type="ARBA" id="ARBA00001954"/>
    </source>
</evidence>
<dbReference type="EMBL" id="CP001817">
    <property type="protein sequence ID" value="AEH39927.1"/>
    <property type="molecule type" value="Genomic_DNA"/>
</dbReference>
<dbReference type="Gene3D" id="3.20.20.70">
    <property type="entry name" value="Aldolase class I"/>
    <property type="match status" value="1"/>
</dbReference>
<feature type="binding site" evidence="10 13">
    <location>
        <position position="177"/>
    </location>
    <ligand>
        <name>a divalent metal cation</name>
        <dbReference type="ChEBI" id="CHEBI:60240"/>
    </ligand>
</feature>
<evidence type="ECO:0000256" key="10">
    <source>
        <dbReference type="HAMAP-Rule" id="MF_02227"/>
    </source>
</evidence>
<evidence type="ECO:0000256" key="4">
    <source>
        <dbReference type="ARBA" id="ARBA00001947"/>
    </source>
</evidence>
<evidence type="ECO:0000256" key="7">
    <source>
        <dbReference type="ARBA" id="ARBA00013188"/>
    </source>
</evidence>
<keyword evidence="13" id="KW-0464">Manganese</keyword>
<evidence type="ECO:0000313" key="15">
    <source>
        <dbReference type="EMBL" id="AEH39927.1"/>
    </source>
</evidence>
<dbReference type="EC" id="5.1.3.1" evidence="7 10"/>
<dbReference type="CDD" id="cd00429">
    <property type="entry name" value="RPE"/>
    <property type="match status" value="1"/>
</dbReference>
<feature type="binding site" evidence="10 14">
    <location>
        <begin position="199"/>
        <end position="200"/>
    </location>
    <ligand>
        <name>substrate</name>
    </ligand>
</feature>
<dbReference type="STRING" id="261317.BCTU_362"/>
<feature type="active site" description="Proton acceptor" evidence="10 12">
    <location>
        <position position="36"/>
    </location>
</feature>
<keyword evidence="9 10" id="KW-0413">Isomerase</keyword>
<dbReference type="AlphaFoldDB" id="F7WZQ1"/>
<comment type="pathway">
    <text evidence="10">Carbohydrate degradation.</text>
</comment>
<keyword evidence="8 10" id="KW-0479">Metal-binding</keyword>
<dbReference type="GO" id="GO:0006098">
    <property type="term" value="P:pentose-phosphate shunt"/>
    <property type="evidence" value="ECO:0007669"/>
    <property type="project" value="UniProtKB-UniRule"/>
</dbReference>
<accession>F7WZQ1</accession>
<dbReference type="InterPro" id="IPR026019">
    <property type="entry name" value="Ribul_P_3_epim"/>
</dbReference>
<feature type="binding site" evidence="10 14">
    <location>
        <begin position="144"/>
        <end position="147"/>
    </location>
    <ligand>
        <name>substrate</name>
    </ligand>
</feature>
<organism evidence="15 16">
    <name type="scientific">Buchnera aphidicola</name>
    <name type="common">Cinara tujafilina</name>
    <dbReference type="NCBI Taxonomy" id="261317"/>
    <lineage>
        <taxon>Bacteria</taxon>
        <taxon>Pseudomonadati</taxon>
        <taxon>Pseudomonadota</taxon>
        <taxon>Gammaproteobacteria</taxon>
        <taxon>Enterobacterales</taxon>
        <taxon>Erwiniaceae</taxon>
        <taxon>Buchnera</taxon>
    </lineage>
</organism>
<comment type="cofactor">
    <cofactor evidence="3">
        <name>Co(2+)</name>
        <dbReference type="ChEBI" id="CHEBI:48828"/>
    </cofactor>
</comment>
<evidence type="ECO:0000256" key="6">
    <source>
        <dbReference type="ARBA" id="ARBA00009541"/>
    </source>
</evidence>
<comment type="cofactor">
    <cofactor evidence="2">
        <name>Mn(2+)</name>
        <dbReference type="ChEBI" id="CHEBI:29035"/>
    </cofactor>
</comment>
<evidence type="ECO:0000256" key="14">
    <source>
        <dbReference type="PIRSR" id="PIRSR001461-3"/>
    </source>
</evidence>
<dbReference type="Proteomes" id="UP000006811">
    <property type="component" value="Chromosome"/>
</dbReference>
<evidence type="ECO:0000256" key="13">
    <source>
        <dbReference type="PIRSR" id="PIRSR001461-2"/>
    </source>
</evidence>
<dbReference type="Pfam" id="PF00834">
    <property type="entry name" value="Ribul_P_3_epim"/>
    <property type="match status" value="1"/>
</dbReference>
<dbReference type="InterPro" id="IPR011060">
    <property type="entry name" value="RibuloseP-bd_barrel"/>
</dbReference>
<dbReference type="PROSITE" id="PS01086">
    <property type="entry name" value="RIBUL_P_3_EPIMER_2"/>
    <property type="match status" value="1"/>
</dbReference>
<dbReference type="HAMAP" id="MF_02227">
    <property type="entry name" value="RPE"/>
    <property type="match status" value="1"/>
</dbReference>
<evidence type="ECO:0000256" key="11">
    <source>
        <dbReference type="PIRNR" id="PIRNR001461"/>
    </source>
</evidence>
<feature type="binding site" evidence="10 13">
    <location>
        <position position="34"/>
    </location>
    <ligand>
        <name>a divalent metal cation</name>
        <dbReference type="ChEBI" id="CHEBI:60240"/>
    </ligand>
</feature>
<evidence type="ECO:0000313" key="16">
    <source>
        <dbReference type="Proteomes" id="UP000006811"/>
    </source>
</evidence>
<protein>
    <recommendedName>
        <fullName evidence="7 10">Ribulose-phosphate 3-epimerase</fullName>
        <ecNumber evidence="7 10">5.1.3.1</ecNumber>
    </recommendedName>
</protein>
<feature type="binding site" evidence="10 13">
    <location>
        <position position="68"/>
    </location>
    <ligand>
        <name>a divalent metal cation</name>
        <dbReference type="ChEBI" id="CHEBI:60240"/>
    </ligand>
</feature>
<dbReference type="OrthoDB" id="1645589at2"/>
<keyword evidence="13" id="KW-0862">Zinc</keyword>
<feature type="binding site" evidence="10 14">
    <location>
        <position position="68"/>
    </location>
    <ligand>
        <name>substrate</name>
    </ligand>
</feature>
<dbReference type="GO" id="GO:0005737">
    <property type="term" value="C:cytoplasm"/>
    <property type="evidence" value="ECO:0007669"/>
    <property type="project" value="UniProtKB-ARBA"/>
</dbReference>
<reference evidence="15 16" key="1">
    <citation type="journal article" date="2011" name="Appl. Environ. Microbiol.">
        <title>The genome of Buchnera aphidicola from the aphid Cinara tujafilina provides new clues about the evolutionary history of metabolic losses in bacterial endosymbionts.</title>
        <authorList>
            <person name="Lamelas A."/>
            <person name="Gosalbes M.J."/>
            <person name="Moya A."/>
            <person name="Latorre A."/>
        </authorList>
    </citation>
    <scope>NUCLEOTIDE SEQUENCE [LARGE SCALE GENOMIC DNA]</scope>
    <source>
        <strain evidence="16">Cinara tujafilina</strain>
    </source>
</reference>
<dbReference type="eggNOG" id="COG0036">
    <property type="taxonomic scope" value="Bacteria"/>
</dbReference>
<gene>
    <name evidence="10 15" type="primary">rpe</name>
    <name evidence="15" type="ORF">BCTU_362</name>
</gene>
<feature type="binding site" evidence="10 13">
    <location>
        <position position="36"/>
    </location>
    <ligand>
        <name>a divalent metal cation</name>
        <dbReference type="ChEBI" id="CHEBI:60240"/>
    </ligand>
</feature>
<feature type="active site" description="Proton donor" evidence="10 12">
    <location>
        <position position="177"/>
    </location>
</feature>
<comment type="cofactor">
    <cofactor evidence="5">
        <name>Fe(2+)</name>
        <dbReference type="ChEBI" id="CHEBI:29033"/>
    </cofactor>
</comment>
<dbReference type="FunFam" id="3.20.20.70:FF:000004">
    <property type="entry name" value="Ribulose-phosphate 3-epimerase"/>
    <property type="match status" value="1"/>
</dbReference>
<dbReference type="NCBIfam" id="TIGR01163">
    <property type="entry name" value="rpe"/>
    <property type="match status" value="1"/>
</dbReference>
<dbReference type="SUPFAM" id="SSF51366">
    <property type="entry name" value="Ribulose-phoshate binding barrel"/>
    <property type="match status" value="1"/>
</dbReference>
<evidence type="ECO:0000256" key="9">
    <source>
        <dbReference type="ARBA" id="ARBA00023235"/>
    </source>
</evidence>
<dbReference type="KEGG" id="baj:BCTU_362"/>
<evidence type="ECO:0000256" key="2">
    <source>
        <dbReference type="ARBA" id="ARBA00001936"/>
    </source>
</evidence>
<comment type="catalytic activity">
    <reaction evidence="1 10 11">
        <text>D-ribulose 5-phosphate = D-xylulose 5-phosphate</text>
        <dbReference type="Rhea" id="RHEA:13677"/>
        <dbReference type="ChEBI" id="CHEBI:57737"/>
        <dbReference type="ChEBI" id="CHEBI:58121"/>
        <dbReference type="EC" id="5.1.3.1"/>
    </reaction>
</comment>
<keyword evidence="13" id="KW-0170">Cobalt</keyword>
<feature type="binding site" evidence="14">
    <location>
        <position position="179"/>
    </location>
    <ligand>
        <name>substrate</name>
    </ligand>
</feature>
<name>F7WZQ1_9GAMM</name>
<dbReference type="GO" id="GO:0046872">
    <property type="term" value="F:metal ion binding"/>
    <property type="evidence" value="ECO:0007669"/>
    <property type="project" value="UniProtKB-UniRule"/>
</dbReference>